<dbReference type="PANTHER" id="PTHR30303">
    <property type="entry name" value="HYDROGENASE ISOENZYMES FORMATION PROTEIN HYPE"/>
    <property type="match status" value="1"/>
</dbReference>
<dbReference type="Pfam" id="PF00586">
    <property type="entry name" value="AIRS"/>
    <property type="match status" value="1"/>
</dbReference>
<evidence type="ECO:0000256" key="1">
    <source>
        <dbReference type="ARBA" id="ARBA00006243"/>
    </source>
</evidence>
<dbReference type="SUPFAM" id="SSF56042">
    <property type="entry name" value="PurM C-terminal domain-like"/>
    <property type="match status" value="1"/>
</dbReference>
<protein>
    <submittedName>
        <fullName evidence="4">AIR synthase family protein</fullName>
    </submittedName>
</protein>
<organism evidence="4 5">
    <name type="scientific">Caldicellulosiruptor morganii</name>
    <dbReference type="NCBI Taxonomy" id="1387555"/>
    <lineage>
        <taxon>Bacteria</taxon>
        <taxon>Bacillati</taxon>
        <taxon>Bacillota</taxon>
        <taxon>Bacillota incertae sedis</taxon>
        <taxon>Caldicellulosiruptorales</taxon>
        <taxon>Caldicellulosiruptoraceae</taxon>
        <taxon>Caldicellulosiruptor</taxon>
    </lineage>
</organism>
<feature type="domain" description="PurM-like N-terminal" evidence="2">
    <location>
        <begin position="32"/>
        <end position="138"/>
    </location>
</feature>
<comment type="similarity">
    <text evidence="1">Belongs to the HypE family.</text>
</comment>
<dbReference type="Gene3D" id="3.90.650.10">
    <property type="entry name" value="PurM-like C-terminal domain"/>
    <property type="match status" value="1"/>
</dbReference>
<dbReference type="Proteomes" id="UP001164909">
    <property type="component" value="Chromosome"/>
</dbReference>
<reference evidence="4" key="1">
    <citation type="submission" date="2022-12" db="EMBL/GenBank/DDBJ databases">
        <authorList>
            <person name="Bing R.G."/>
            <person name="Willard D.J."/>
            <person name="Manesh M.J.H."/>
            <person name="Laemthong T."/>
            <person name="Crosby J.R."/>
            <person name="Kelly R.M."/>
        </authorList>
    </citation>
    <scope>NUCLEOTIDE SEQUENCE</scope>
    <source>
        <strain evidence="4">DSM 8990</strain>
    </source>
</reference>
<name>A0ABY7BQW5_9FIRM</name>
<feature type="domain" description="PurM-like C-terminal" evidence="3">
    <location>
        <begin position="150"/>
        <end position="303"/>
    </location>
</feature>
<dbReference type="RefSeq" id="WP_045169388.1">
    <property type="nucleotide sequence ID" value="NZ_CP113865.1"/>
</dbReference>
<keyword evidence="5" id="KW-1185">Reference proteome</keyword>
<evidence type="ECO:0000259" key="2">
    <source>
        <dbReference type="Pfam" id="PF00586"/>
    </source>
</evidence>
<dbReference type="InterPro" id="IPR011854">
    <property type="entry name" value="HypE"/>
</dbReference>
<dbReference type="SUPFAM" id="SSF55326">
    <property type="entry name" value="PurM N-terminal domain-like"/>
    <property type="match status" value="1"/>
</dbReference>
<dbReference type="InterPro" id="IPR036676">
    <property type="entry name" value="PurM-like_C_sf"/>
</dbReference>
<dbReference type="PANTHER" id="PTHR30303:SF4">
    <property type="entry name" value="HYDROGENASE EXPRESSION_FORMATION PROTEIN HYPE"/>
    <property type="match status" value="1"/>
</dbReference>
<dbReference type="Gene3D" id="3.30.1330.10">
    <property type="entry name" value="PurM-like, N-terminal domain"/>
    <property type="match status" value="1"/>
</dbReference>
<dbReference type="InterPro" id="IPR010918">
    <property type="entry name" value="PurM-like_C_dom"/>
</dbReference>
<evidence type="ECO:0000313" key="4">
    <source>
        <dbReference type="EMBL" id="WAM34843.1"/>
    </source>
</evidence>
<gene>
    <name evidence="4" type="ORF">OTK00_001099</name>
</gene>
<evidence type="ECO:0000313" key="5">
    <source>
        <dbReference type="Proteomes" id="UP001164909"/>
    </source>
</evidence>
<dbReference type="InterPro" id="IPR036921">
    <property type="entry name" value="PurM-like_N_sf"/>
</dbReference>
<dbReference type="PIRSF" id="PIRSF005644">
    <property type="entry name" value="Hdrgns_mtr_HypE"/>
    <property type="match status" value="1"/>
</dbReference>
<accession>A0ABY7BQW5</accession>
<evidence type="ECO:0000259" key="3">
    <source>
        <dbReference type="Pfam" id="PF02769"/>
    </source>
</evidence>
<sequence>MEIGKIPIEILNKHVFESKITRDDVLLGPDIGEDSAAVDIKGDIAVITTDPITATSYMAGYLSVVVVCNDLAAAGAEPVGVLSTILMPPESTQDEFVQILREIKEACRRFNVQLLGGHSEVSPVVTKPLIVSTGFGRVQKDLLISTKGAKAGDKIIITKTLGIEGTLILYNKEKEKLREVLTPQEITEIEDYINRLSVIEEGLIARKYATSMHDITEGGLFGAIYEVCKASKKGAKIYEDKIVLSSSVKKVSSFFNLDLYRLISSGSMLITTNKEDILISELKGKGIECCIIGEIVEDPKIEFVSSNGKSILIDNFPVDEIYKVV</sequence>
<dbReference type="EMBL" id="CP113865">
    <property type="protein sequence ID" value="WAM34843.1"/>
    <property type="molecule type" value="Genomic_DNA"/>
</dbReference>
<dbReference type="InterPro" id="IPR016188">
    <property type="entry name" value="PurM-like_N"/>
</dbReference>
<dbReference type="CDD" id="cd06061">
    <property type="entry name" value="PurM-like1"/>
    <property type="match status" value="1"/>
</dbReference>
<dbReference type="Pfam" id="PF02769">
    <property type="entry name" value="AIRS_C"/>
    <property type="match status" value="1"/>
</dbReference>
<proteinExistence type="inferred from homology"/>